<sequence>MNLQKWIKNILPVLFNNKPERNSSNQVNSCESQNIHVTDQAVDAQIRPTLSKDEQFTKVVNYKGFDFVLDDFNNISVRRLPKVINEAEEWKRYVTSCLPPSTYLRWRETSFV</sequence>
<dbReference type="AlphaFoldDB" id="A0A4Y2A8X7"/>
<gene>
    <name evidence="1" type="ORF">AVEN_234488_1</name>
</gene>
<name>A0A4Y2A8X7_ARAVE</name>
<protein>
    <submittedName>
        <fullName evidence="1">Uncharacterized protein</fullName>
    </submittedName>
</protein>
<keyword evidence="2" id="KW-1185">Reference proteome</keyword>
<evidence type="ECO:0000313" key="2">
    <source>
        <dbReference type="Proteomes" id="UP000499080"/>
    </source>
</evidence>
<dbReference type="EMBL" id="BGPR01000009">
    <property type="protein sequence ID" value="GBL76218.1"/>
    <property type="molecule type" value="Genomic_DNA"/>
</dbReference>
<organism evidence="1 2">
    <name type="scientific">Araneus ventricosus</name>
    <name type="common">Orbweaver spider</name>
    <name type="synonym">Epeira ventricosa</name>
    <dbReference type="NCBI Taxonomy" id="182803"/>
    <lineage>
        <taxon>Eukaryota</taxon>
        <taxon>Metazoa</taxon>
        <taxon>Ecdysozoa</taxon>
        <taxon>Arthropoda</taxon>
        <taxon>Chelicerata</taxon>
        <taxon>Arachnida</taxon>
        <taxon>Araneae</taxon>
        <taxon>Araneomorphae</taxon>
        <taxon>Entelegynae</taxon>
        <taxon>Araneoidea</taxon>
        <taxon>Araneidae</taxon>
        <taxon>Araneus</taxon>
    </lineage>
</organism>
<accession>A0A4Y2A8X7</accession>
<dbReference type="Proteomes" id="UP000499080">
    <property type="component" value="Unassembled WGS sequence"/>
</dbReference>
<evidence type="ECO:0000313" key="1">
    <source>
        <dbReference type="EMBL" id="GBL76218.1"/>
    </source>
</evidence>
<proteinExistence type="predicted"/>
<comment type="caution">
    <text evidence="1">The sequence shown here is derived from an EMBL/GenBank/DDBJ whole genome shotgun (WGS) entry which is preliminary data.</text>
</comment>
<reference evidence="1 2" key="1">
    <citation type="journal article" date="2019" name="Sci. Rep.">
        <title>Orb-weaving spider Araneus ventricosus genome elucidates the spidroin gene catalogue.</title>
        <authorList>
            <person name="Kono N."/>
            <person name="Nakamura H."/>
            <person name="Ohtoshi R."/>
            <person name="Moran D.A.P."/>
            <person name="Shinohara A."/>
            <person name="Yoshida Y."/>
            <person name="Fujiwara M."/>
            <person name="Mori M."/>
            <person name="Tomita M."/>
            <person name="Arakawa K."/>
        </authorList>
    </citation>
    <scope>NUCLEOTIDE SEQUENCE [LARGE SCALE GENOMIC DNA]</scope>
</reference>